<dbReference type="SUPFAM" id="SSF55298">
    <property type="entry name" value="YjgF-like"/>
    <property type="match status" value="1"/>
</dbReference>
<dbReference type="AlphaFoldDB" id="H0EB39"/>
<evidence type="ECO:0000313" key="2">
    <source>
        <dbReference type="Proteomes" id="UP000005143"/>
    </source>
</evidence>
<proteinExistence type="predicted"/>
<organism evidence="1 2">
    <name type="scientific">Patulibacter medicamentivorans</name>
    <dbReference type="NCBI Taxonomy" id="1097667"/>
    <lineage>
        <taxon>Bacteria</taxon>
        <taxon>Bacillati</taxon>
        <taxon>Actinomycetota</taxon>
        <taxon>Thermoleophilia</taxon>
        <taxon>Solirubrobacterales</taxon>
        <taxon>Patulibacteraceae</taxon>
        <taxon>Patulibacter</taxon>
    </lineage>
</organism>
<dbReference type="CDD" id="cd06154">
    <property type="entry name" value="YjgF_YER057c_UK114_like_6"/>
    <property type="match status" value="1"/>
</dbReference>
<dbReference type="EMBL" id="AGUD01000303">
    <property type="protein sequence ID" value="EHN09114.1"/>
    <property type="molecule type" value="Genomic_DNA"/>
</dbReference>
<dbReference type="RefSeq" id="WP_007578699.1">
    <property type="nucleotide sequence ID" value="NZ_AGUD01000303.1"/>
</dbReference>
<protein>
    <submittedName>
        <fullName evidence="1">Endoribonuclease L-PSP</fullName>
    </submittedName>
</protein>
<dbReference type="InterPro" id="IPR006175">
    <property type="entry name" value="YjgF/YER057c/UK114"/>
</dbReference>
<comment type="caution">
    <text evidence="1">The sequence shown here is derived from an EMBL/GenBank/DDBJ whole genome shotgun (WGS) entry which is preliminary data.</text>
</comment>
<gene>
    <name evidence="1" type="ORF">PAI11_40640</name>
</gene>
<sequence length="140" mass="14682">MSRDQERVQRIHSGGPWETEVGYSRAIRVGDRVLVSGTTAARGDDEPIPADAGQQARMAIETIATALEQAGAQLADVVRVRLFVVDLPVNGEAVLAAHGDTLGAVRPVISTLGVAALVDPRLKVEIEVEAIAGSGDVYEG</sequence>
<dbReference type="OrthoDB" id="9799840at2"/>
<dbReference type="Gene3D" id="3.30.1330.40">
    <property type="entry name" value="RutC-like"/>
    <property type="match status" value="1"/>
</dbReference>
<evidence type="ECO:0000313" key="1">
    <source>
        <dbReference type="EMBL" id="EHN09114.1"/>
    </source>
</evidence>
<dbReference type="Proteomes" id="UP000005143">
    <property type="component" value="Unassembled WGS sequence"/>
</dbReference>
<keyword evidence="2" id="KW-1185">Reference proteome</keyword>
<dbReference type="PANTHER" id="PTHR43857:SF1">
    <property type="entry name" value="YJGH FAMILY PROTEIN"/>
    <property type="match status" value="1"/>
</dbReference>
<dbReference type="Pfam" id="PF01042">
    <property type="entry name" value="Ribonuc_L-PSP"/>
    <property type="match status" value="1"/>
</dbReference>
<dbReference type="PANTHER" id="PTHR43857">
    <property type="entry name" value="BLR7761 PROTEIN"/>
    <property type="match status" value="1"/>
</dbReference>
<dbReference type="InterPro" id="IPR035959">
    <property type="entry name" value="RutC-like_sf"/>
</dbReference>
<accession>H0EB39</accession>
<name>H0EB39_9ACTN</name>
<reference evidence="1 2" key="1">
    <citation type="journal article" date="2013" name="Biodegradation">
        <title>Quantitative proteomic analysis of ibuprofen-degrading Patulibacter sp. strain I11.</title>
        <authorList>
            <person name="Almeida B."/>
            <person name="Kjeldal H."/>
            <person name="Lolas I."/>
            <person name="Knudsen A.D."/>
            <person name="Carvalho G."/>
            <person name="Nielsen K.L."/>
            <person name="Barreto Crespo M.T."/>
            <person name="Stensballe A."/>
            <person name="Nielsen J.L."/>
        </authorList>
    </citation>
    <scope>NUCLEOTIDE SEQUENCE [LARGE SCALE GENOMIC DNA]</scope>
    <source>
        <strain evidence="1 2">I11</strain>
    </source>
</reference>